<reference evidence="5 6" key="1">
    <citation type="journal article" date="2018" name="PLoS ONE">
        <title>The draft genome of Kipferlia bialata reveals reductive genome evolution in fornicate parasites.</title>
        <authorList>
            <person name="Tanifuji G."/>
            <person name="Takabayashi S."/>
            <person name="Kume K."/>
            <person name="Takagi M."/>
            <person name="Nakayama T."/>
            <person name="Kamikawa R."/>
            <person name="Inagaki Y."/>
            <person name="Hashimoto T."/>
        </authorList>
    </citation>
    <scope>NUCLEOTIDE SEQUENCE [LARGE SCALE GENOMIC DNA]</scope>
    <source>
        <strain evidence="5">NY0173</strain>
    </source>
</reference>
<feature type="domain" description="G" evidence="4">
    <location>
        <begin position="242"/>
        <end position="311"/>
    </location>
</feature>
<evidence type="ECO:0000256" key="1">
    <source>
        <dbReference type="ARBA" id="ARBA00022741"/>
    </source>
</evidence>
<protein>
    <recommendedName>
        <fullName evidence="4">G domain-containing protein</fullName>
    </recommendedName>
</protein>
<name>A0A9K3GJY8_9EUKA</name>
<dbReference type="Proteomes" id="UP000265618">
    <property type="component" value="Unassembled WGS sequence"/>
</dbReference>
<dbReference type="OrthoDB" id="10266128at2759"/>
<keyword evidence="1" id="KW-0547">Nucleotide-binding</keyword>
<dbReference type="EMBL" id="BDIP01001764">
    <property type="protein sequence ID" value="GIQ85095.1"/>
    <property type="molecule type" value="Genomic_DNA"/>
</dbReference>
<dbReference type="InterPro" id="IPR050755">
    <property type="entry name" value="TRAFAC_YlqF/YawG_RiboMat"/>
</dbReference>
<evidence type="ECO:0000313" key="6">
    <source>
        <dbReference type="Proteomes" id="UP000265618"/>
    </source>
</evidence>
<evidence type="ECO:0000256" key="3">
    <source>
        <dbReference type="SAM" id="MobiDB-lite"/>
    </source>
</evidence>
<proteinExistence type="predicted"/>
<dbReference type="InterPro" id="IPR027417">
    <property type="entry name" value="P-loop_NTPase"/>
</dbReference>
<keyword evidence="6" id="KW-1185">Reference proteome</keyword>
<keyword evidence="2" id="KW-0342">GTP-binding</keyword>
<dbReference type="PRINTS" id="PR00326">
    <property type="entry name" value="GTP1OBG"/>
</dbReference>
<dbReference type="AlphaFoldDB" id="A0A9K3GJY8"/>
<dbReference type="Gene3D" id="3.40.50.300">
    <property type="entry name" value="P-loop containing nucleotide triphosphate hydrolases"/>
    <property type="match status" value="1"/>
</dbReference>
<dbReference type="GO" id="GO:0005525">
    <property type="term" value="F:GTP binding"/>
    <property type="evidence" value="ECO:0007669"/>
    <property type="project" value="UniProtKB-KW"/>
</dbReference>
<comment type="caution">
    <text evidence="5">The sequence shown here is derived from an EMBL/GenBank/DDBJ whole genome shotgun (WGS) entry which is preliminary data.</text>
</comment>
<dbReference type="Pfam" id="PF01926">
    <property type="entry name" value="MMR_HSR1"/>
    <property type="match status" value="1"/>
</dbReference>
<dbReference type="PANTHER" id="PTHR11089:SF30">
    <property type="entry name" value="GUANINE NUCLEOTIDE-BINDING PROTEIN-LIKE 3 HOMOLOG"/>
    <property type="match status" value="1"/>
</dbReference>
<feature type="compositionally biased region" description="Basic residues" evidence="3">
    <location>
        <begin position="1"/>
        <end position="14"/>
    </location>
</feature>
<feature type="region of interest" description="Disordered" evidence="3">
    <location>
        <begin position="1"/>
        <end position="51"/>
    </location>
</feature>
<accession>A0A9K3GJY8</accession>
<evidence type="ECO:0000313" key="5">
    <source>
        <dbReference type="EMBL" id="GIQ85095.1"/>
    </source>
</evidence>
<organism evidence="5 6">
    <name type="scientific">Kipferlia bialata</name>
    <dbReference type="NCBI Taxonomy" id="797122"/>
    <lineage>
        <taxon>Eukaryota</taxon>
        <taxon>Metamonada</taxon>
        <taxon>Carpediemonas-like organisms</taxon>
        <taxon>Kipferlia</taxon>
    </lineage>
</organism>
<dbReference type="InterPro" id="IPR006073">
    <property type="entry name" value="GTP-bd"/>
</dbReference>
<evidence type="ECO:0000256" key="2">
    <source>
        <dbReference type="ARBA" id="ARBA00023134"/>
    </source>
</evidence>
<sequence>MKGKVSKRSNKLKKNNSSGVRKGSEHAMRALNGTKLKRSLPPPNLKSEKKRLAKKVAASKAQFSANKLKEQEMKAKRKQDYEGLMMNAAQAAASYVPEVEKEKEYQEQSAVRRNFFRAELKKVMEESDIILEVLDARDPVGTRSLPLEEHVRTLPKKHLVVVLNKADLVPRSACLGWLSYFRAQGIPCVLFKAAQIKGVGRRRAGGDVANASHSALKDRSASVGVDTLRTVVRSLCPGDAIVGCVGYPNVGKSSIINSLAGRDACQVAPRPGCTRDVSTIRVSNHLMIVDSPGVILTSTASEAELVLRGAVGAERIRAPSRVISEIADMVADTDKLLTALDISEAYLNQVAEENQDATIMGHSLTREDIQMAAERRDVGPLLCVLARKGGRRMRGGGYDIETIAKTLLQRWGTGKVRFFRRAPGTEAVSDAPEAYGSGVVMPSVDGDAQLGVQMEAEARPEFNLHSLYVSQMKAMGGDTESTGMDVESTSDEAGFIPLRTVVAGTAF</sequence>
<evidence type="ECO:0000259" key="4">
    <source>
        <dbReference type="Pfam" id="PF01926"/>
    </source>
</evidence>
<gene>
    <name evidence="5" type="ORF">KIPB_006717</name>
</gene>
<dbReference type="SUPFAM" id="SSF52540">
    <property type="entry name" value="P-loop containing nucleoside triphosphate hydrolases"/>
    <property type="match status" value="1"/>
</dbReference>
<dbReference type="CDD" id="cd00882">
    <property type="entry name" value="Ras_like_GTPase"/>
    <property type="match status" value="1"/>
</dbReference>
<dbReference type="PANTHER" id="PTHR11089">
    <property type="entry name" value="GTP-BINDING PROTEIN-RELATED"/>
    <property type="match status" value="1"/>
</dbReference>